<comment type="cofactor">
    <cofactor evidence="2">
        <name>Mg(2+)</name>
        <dbReference type="ChEBI" id="CHEBI:18420"/>
    </cofactor>
</comment>
<dbReference type="SUPFAM" id="SSF55811">
    <property type="entry name" value="Nudix"/>
    <property type="match status" value="1"/>
</dbReference>
<evidence type="ECO:0000256" key="2">
    <source>
        <dbReference type="ARBA" id="ARBA00001946"/>
    </source>
</evidence>
<name>A5E6W4_LODEL</name>
<dbReference type="GO" id="GO:0008413">
    <property type="term" value="F:8-oxo-7,8-dihydroguanosine triphosphate pyrophosphatase activity"/>
    <property type="evidence" value="ECO:0007669"/>
    <property type="project" value="EnsemblFungi"/>
</dbReference>
<dbReference type="PANTHER" id="PTHR12992">
    <property type="entry name" value="NUDIX HYDROLASE"/>
    <property type="match status" value="1"/>
</dbReference>
<evidence type="ECO:0000259" key="8">
    <source>
        <dbReference type="PROSITE" id="PS51462"/>
    </source>
</evidence>
<keyword evidence="10" id="KW-1185">Reference proteome</keyword>
<evidence type="ECO:0000256" key="3">
    <source>
        <dbReference type="ARBA" id="ARBA00022723"/>
    </source>
</evidence>
<keyword evidence="5" id="KW-0460">Magnesium</keyword>
<dbReference type="GO" id="GO:0046872">
    <property type="term" value="F:metal ion binding"/>
    <property type="evidence" value="ECO:0007669"/>
    <property type="project" value="UniProtKB-KW"/>
</dbReference>
<dbReference type="OrthoDB" id="206213at2759"/>
<accession>A5E6W4</accession>
<evidence type="ECO:0000256" key="7">
    <source>
        <dbReference type="SAM" id="MobiDB-lite"/>
    </source>
</evidence>
<comment type="cofactor">
    <cofactor evidence="1">
        <name>Mn(2+)</name>
        <dbReference type="ChEBI" id="CHEBI:29035"/>
    </cofactor>
</comment>
<feature type="domain" description="Nudix hydrolase" evidence="8">
    <location>
        <begin position="43"/>
        <end position="205"/>
    </location>
</feature>
<dbReference type="InterPro" id="IPR045121">
    <property type="entry name" value="CoAse"/>
</dbReference>
<dbReference type="InterPro" id="IPR000086">
    <property type="entry name" value="NUDIX_hydrolase_dom"/>
</dbReference>
<keyword evidence="3" id="KW-0479">Metal-binding</keyword>
<evidence type="ECO:0000313" key="10">
    <source>
        <dbReference type="Proteomes" id="UP000001996"/>
    </source>
</evidence>
<gene>
    <name evidence="9" type="ORF">LELG_05353</name>
</gene>
<dbReference type="Proteomes" id="UP000001996">
    <property type="component" value="Unassembled WGS sequence"/>
</dbReference>
<evidence type="ECO:0000256" key="5">
    <source>
        <dbReference type="ARBA" id="ARBA00022842"/>
    </source>
</evidence>
<proteinExistence type="predicted"/>
<dbReference type="eggNOG" id="KOG3069">
    <property type="taxonomic scope" value="Eukaryota"/>
</dbReference>
<keyword evidence="4" id="KW-0378">Hydrolase</keyword>
<evidence type="ECO:0000256" key="4">
    <source>
        <dbReference type="ARBA" id="ARBA00022801"/>
    </source>
</evidence>
<evidence type="ECO:0000313" key="9">
    <source>
        <dbReference type="EMBL" id="EDK47172.1"/>
    </source>
</evidence>
<sequence>MVSTEAQLDKLRNYTAPTYYSSSARTNEGQNTTVSVWHRVPVSRRSAVFILLFLGKKGELRVLLTKRSSKLRNFPGHVALPGGKADDALESEWQVSRREMHEEIGLSSDDESLAKLGITIEHLTLLPSYLSRTFSCVRPCVGFMKFDNNNNSSNQDETDIENTIALKLNLALNPGESSSIFSCPLRDFLYPTIDEKPMESIERVSYKVKWGGIPWDLRSYMFLQNNENEIDWLKDIKDLSQLEEDDILGSELDSEDKESVTPPSFRSRASSPKRGDSNTQVVVKKLSREPSTKQNLSSWGRLGSRKLEDTNEKVYDVWGLTANILHDLSRLIYDDRLSNKRMIVGEEDMIYALYEYGNMMQQKERSEMERKMIHLTSVDDSQNGFCEILPKEVFDRLVNIYKL</sequence>
<evidence type="ECO:0000256" key="6">
    <source>
        <dbReference type="ARBA" id="ARBA00023211"/>
    </source>
</evidence>
<dbReference type="VEuPathDB" id="FungiDB:LELG_05353"/>
<dbReference type="PANTHER" id="PTHR12992:SF24">
    <property type="entry name" value="PEROXISOMAL COENZYME A DIPHOSPHATASE NUDT7"/>
    <property type="match status" value="1"/>
</dbReference>
<dbReference type="GeneID" id="5230547"/>
<keyword evidence="6" id="KW-0464">Manganese</keyword>
<dbReference type="GO" id="GO:0005777">
    <property type="term" value="C:peroxisome"/>
    <property type="evidence" value="ECO:0007669"/>
    <property type="project" value="EnsemblFungi"/>
</dbReference>
<dbReference type="InParanoid" id="A5E6W4"/>
<dbReference type="PROSITE" id="PS51462">
    <property type="entry name" value="NUDIX"/>
    <property type="match status" value="1"/>
</dbReference>
<dbReference type="HOGENOM" id="CLU_040940_1_0_1"/>
<dbReference type="GO" id="GO:0015938">
    <property type="term" value="P:coenzyme A catabolic process"/>
    <property type="evidence" value="ECO:0007669"/>
    <property type="project" value="TreeGrafter"/>
</dbReference>
<dbReference type="Pfam" id="PF00293">
    <property type="entry name" value="NUDIX"/>
    <property type="match status" value="1"/>
</dbReference>
<protein>
    <recommendedName>
        <fullName evidence="8">Nudix hydrolase domain-containing protein</fullName>
    </recommendedName>
</protein>
<dbReference type="KEGG" id="lel:PVL30_002448"/>
<organism evidence="9 10">
    <name type="scientific">Lodderomyces elongisporus (strain ATCC 11503 / CBS 2605 / JCM 1781 / NBRC 1676 / NRRL YB-4239)</name>
    <name type="common">Yeast</name>
    <name type="synonym">Saccharomyces elongisporus</name>
    <dbReference type="NCBI Taxonomy" id="379508"/>
    <lineage>
        <taxon>Eukaryota</taxon>
        <taxon>Fungi</taxon>
        <taxon>Dikarya</taxon>
        <taxon>Ascomycota</taxon>
        <taxon>Saccharomycotina</taxon>
        <taxon>Pichiomycetes</taxon>
        <taxon>Debaryomycetaceae</taxon>
        <taxon>Candida/Lodderomyces clade</taxon>
        <taxon>Lodderomyces</taxon>
    </lineage>
</organism>
<dbReference type="Gene3D" id="3.90.79.10">
    <property type="entry name" value="Nucleoside Triphosphate Pyrophosphohydrolase"/>
    <property type="match status" value="1"/>
</dbReference>
<dbReference type="GO" id="GO:0006281">
    <property type="term" value="P:DNA repair"/>
    <property type="evidence" value="ECO:0007669"/>
    <property type="project" value="EnsemblFungi"/>
</dbReference>
<dbReference type="CDD" id="cd03426">
    <property type="entry name" value="NUDIX_CoAse_Nudt7"/>
    <property type="match status" value="1"/>
</dbReference>
<dbReference type="GO" id="GO:0010945">
    <property type="term" value="F:coenzyme A diphosphatase activity"/>
    <property type="evidence" value="ECO:0007669"/>
    <property type="project" value="EnsemblFungi"/>
</dbReference>
<dbReference type="STRING" id="379508.A5E6W4"/>
<dbReference type="AlphaFoldDB" id="A5E6W4"/>
<evidence type="ECO:0000256" key="1">
    <source>
        <dbReference type="ARBA" id="ARBA00001936"/>
    </source>
</evidence>
<dbReference type="OMA" id="WRMHHFF"/>
<feature type="compositionally biased region" description="Polar residues" evidence="7">
    <location>
        <begin position="261"/>
        <end position="270"/>
    </location>
</feature>
<reference evidence="9 10" key="1">
    <citation type="journal article" date="2009" name="Nature">
        <title>Evolution of pathogenicity and sexual reproduction in eight Candida genomes.</title>
        <authorList>
            <person name="Butler G."/>
            <person name="Rasmussen M.D."/>
            <person name="Lin M.F."/>
            <person name="Santos M.A."/>
            <person name="Sakthikumar S."/>
            <person name="Munro C.A."/>
            <person name="Rheinbay E."/>
            <person name="Grabherr M."/>
            <person name="Forche A."/>
            <person name="Reedy J.L."/>
            <person name="Agrafioti I."/>
            <person name="Arnaud M.B."/>
            <person name="Bates S."/>
            <person name="Brown A.J."/>
            <person name="Brunke S."/>
            <person name="Costanzo M.C."/>
            <person name="Fitzpatrick D.A."/>
            <person name="de Groot P.W."/>
            <person name="Harris D."/>
            <person name="Hoyer L.L."/>
            <person name="Hube B."/>
            <person name="Klis F.M."/>
            <person name="Kodira C."/>
            <person name="Lennard N."/>
            <person name="Logue M.E."/>
            <person name="Martin R."/>
            <person name="Neiman A.M."/>
            <person name="Nikolaou E."/>
            <person name="Quail M.A."/>
            <person name="Quinn J."/>
            <person name="Santos M.C."/>
            <person name="Schmitzberger F.F."/>
            <person name="Sherlock G."/>
            <person name="Shah P."/>
            <person name="Silverstein K.A."/>
            <person name="Skrzypek M.S."/>
            <person name="Soll D."/>
            <person name="Staggs R."/>
            <person name="Stansfield I."/>
            <person name="Stumpf M.P."/>
            <person name="Sudbery P.E."/>
            <person name="Srikantha T."/>
            <person name="Zeng Q."/>
            <person name="Berman J."/>
            <person name="Berriman M."/>
            <person name="Heitman J."/>
            <person name="Gow N.A."/>
            <person name="Lorenz M.C."/>
            <person name="Birren B.W."/>
            <person name="Kellis M."/>
            <person name="Cuomo C.A."/>
        </authorList>
    </citation>
    <scope>NUCLEOTIDE SEQUENCE [LARGE SCALE GENOMIC DNA]</scope>
    <source>
        <strain evidence="10">ATCC 11503 / BCRC 21390 / CBS 2605 / JCM 1781 / NBRC 1676 / NRRL YB-4239</strain>
    </source>
</reference>
<dbReference type="EMBL" id="CH981532">
    <property type="protein sequence ID" value="EDK47172.1"/>
    <property type="molecule type" value="Genomic_DNA"/>
</dbReference>
<dbReference type="FunCoup" id="A5E6W4">
    <property type="interactions" value="82"/>
</dbReference>
<feature type="region of interest" description="Disordered" evidence="7">
    <location>
        <begin position="250"/>
        <end position="298"/>
    </location>
</feature>
<dbReference type="InterPro" id="IPR015797">
    <property type="entry name" value="NUDIX_hydrolase-like_dom_sf"/>
</dbReference>